<dbReference type="EMBL" id="WWCP01000007">
    <property type="protein sequence ID" value="MYM81997.1"/>
    <property type="molecule type" value="Genomic_DNA"/>
</dbReference>
<accession>A0A6L8MG70</accession>
<sequence>MEIFGIGIHVLVAIFFAIHAIRNNQPLYWVVILFLFPGLGSIVYFFAIYLPNSKIQHGARKAVSVAAKTLDPGRDLREARDAYEFTPTAQNQMRLASALLAAGNAEEAAATYEACLQGPFSGDLEIRFGAAQATLACGRAAAAVAYLQTIRGKDGNFRPEQVSLLLAQALAASGRQDEARAEFEQAMSRHNSFTVQAEYAIWAAGIGDVDTANQLYVELQRTMERWARHTRELNQELVRRLNTAMASMASARR</sequence>
<dbReference type="Pfam" id="PF14559">
    <property type="entry name" value="TPR_19"/>
    <property type="match status" value="1"/>
</dbReference>
<gene>
    <name evidence="2" type="ORF">GTP44_08505</name>
</gene>
<feature type="transmembrane region" description="Helical" evidence="1">
    <location>
        <begin position="27"/>
        <end position="50"/>
    </location>
</feature>
<dbReference type="InterPro" id="IPR011990">
    <property type="entry name" value="TPR-like_helical_dom_sf"/>
</dbReference>
<feature type="transmembrane region" description="Helical" evidence="1">
    <location>
        <begin position="5"/>
        <end position="21"/>
    </location>
</feature>
<name>A0A6L8MG70_9BURK</name>
<dbReference type="Proteomes" id="UP000474565">
    <property type="component" value="Unassembled WGS sequence"/>
</dbReference>
<reference evidence="2 3" key="1">
    <citation type="submission" date="2019-12" db="EMBL/GenBank/DDBJ databases">
        <title>Novel species isolated from a subtropical stream in China.</title>
        <authorList>
            <person name="Lu H."/>
        </authorList>
    </citation>
    <scope>NUCLEOTIDE SEQUENCE [LARGE SCALE GENOMIC DNA]</scope>
    <source>
        <strain evidence="2 3">FT50W</strain>
    </source>
</reference>
<dbReference type="InterPro" id="IPR014562">
    <property type="entry name" value="UCP030959_TPR_rpt-cont"/>
</dbReference>
<evidence type="ECO:0000313" key="2">
    <source>
        <dbReference type="EMBL" id="MYM81997.1"/>
    </source>
</evidence>
<dbReference type="AlphaFoldDB" id="A0A6L8MG70"/>
<dbReference type="PIRSF" id="PIRSF030959">
    <property type="entry name" value="UCP030959"/>
    <property type="match status" value="1"/>
</dbReference>
<protein>
    <submittedName>
        <fullName evidence="2">Tetratricopeptide repeat protein</fullName>
    </submittedName>
</protein>
<proteinExistence type="predicted"/>
<evidence type="ECO:0000256" key="1">
    <source>
        <dbReference type="SAM" id="Phobius"/>
    </source>
</evidence>
<comment type="caution">
    <text evidence="2">The sequence shown here is derived from an EMBL/GenBank/DDBJ whole genome shotgun (WGS) entry which is preliminary data.</text>
</comment>
<keyword evidence="1" id="KW-0812">Transmembrane</keyword>
<dbReference type="SUPFAM" id="SSF48452">
    <property type="entry name" value="TPR-like"/>
    <property type="match status" value="1"/>
</dbReference>
<dbReference type="Gene3D" id="1.25.40.10">
    <property type="entry name" value="Tetratricopeptide repeat domain"/>
    <property type="match status" value="1"/>
</dbReference>
<organism evidence="2 3">
    <name type="scientific">Duganella lactea</name>
    <dbReference type="NCBI Taxonomy" id="2692173"/>
    <lineage>
        <taxon>Bacteria</taxon>
        <taxon>Pseudomonadati</taxon>
        <taxon>Pseudomonadota</taxon>
        <taxon>Betaproteobacteria</taxon>
        <taxon>Burkholderiales</taxon>
        <taxon>Oxalobacteraceae</taxon>
        <taxon>Telluria group</taxon>
        <taxon>Duganella</taxon>
    </lineage>
</organism>
<keyword evidence="1" id="KW-0472">Membrane</keyword>
<keyword evidence="1" id="KW-1133">Transmembrane helix</keyword>
<dbReference type="RefSeq" id="WP_161019100.1">
    <property type="nucleotide sequence ID" value="NZ_WWCP01000007.1"/>
</dbReference>
<evidence type="ECO:0000313" key="3">
    <source>
        <dbReference type="Proteomes" id="UP000474565"/>
    </source>
</evidence>